<dbReference type="RefSeq" id="WP_041111698.1">
    <property type="nucleotide sequence ID" value="NZ_LHZD01000014.1"/>
</dbReference>
<dbReference type="GeneID" id="56905636"/>
<evidence type="ECO:0000313" key="2">
    <source>
        <dbReference type="EMBL" id="KXV09574.1"/>
    </source>
</evidence>
<sequence>MTDVLDLEVALAALQRDYSKLKPRIRSLDHTVTCDCSGVTLRLHFPAFRQGQATVHELINVISQFLTAFAMPRKEVSAVSALYGNVCEDDFIARYTALSEAAKNLFKRANEATNRNGEAGELLLYLLTEWILGAPQIIAKMSLKTNREMPVHGADGIHAKFCQESGKIFLYWGESKLYSNITAAISSAVDSISESLDPEKMQHEIDLVQRNIDFSGLNGSAREAFLRYLDPFDESYNDRDDITTCLIGFDFKAFAAITPADATKAEEKFIILAQKELKEIAPKLAQKLHEAGLGGRPIEIFFFPVPSVQEFRDLFQAKIGWKK</sequence>
<reference evidence="2 3" key="1">
    <citation type="submission" date="2015-06" db="EMBL/GenBank/DDBJ databases">
        <title>Improved classification and identification of acetic acid bacteria using matrix-assisted laser desorption/ionization time-of-flight mass spectrometry; Gluconobacter nephelii and Gluconobacter uchimurae are later heterotypic synonyms of Gluconobacter japonicus and Gluconobacter oxydans, respectively.</title>
        <authorList>
            <person name="Li L."/>
            <person name="Cleenwerck I."/>
            <person name="De Vuyst L."/>
            <person name="Vandamme P."/>
        </authorList>
    </citation>
    <scope>NUCLEOTIDE SEQUENCE [LARGE SCALE GENOMIC DNA]</scope>
    <source>
        <strain evidence="2 3">LMG 1386</strain>
    </source>
</reference>
<dbReference type="Pfam" id="PF08878">
    <property type="entry name" value="HamA"/>
    <property type="match status" value="1"/>
</dbReference>
<name>A0AB34XN33_GLUOY</name>
<gene>
    <name evidence="2" type="ORF">AD931_03040</name>
</gene>
<organism evidence="2 3">
    <name type="scientific">Gluconobacter oxydans</name>
    <name type="common">Gluconobacter suboxydans</name>
    <dbReference type="NCBI Taxonomy" id="442"/>
    <lineage>
        <taxon>Bacteria</taxon>
        <taxon>Pseudomonadati</taxon>
        <taxon>Pseudomonadota</taxon>
        <taxon>Alphaproteobacteria</taxon>
        <taxon>Acetobacterales</taxon>
        <taxon>Acetobacteraceae</taxon>
        <taxon>Gluconobacter</taxon>
    </lineage>
</organism>
<feature type="domain" description="Anti-bacteriophage protein A/HamA C-terminal" evidence="1">
    <location>
        <begin position="35"/>
        <end position="319"/>
    </location>
</feature>
<evidence type="ECO:0000313" key="3">
    <source>
        <dbReference type="Proteomes" id="UP000075394"/>
    </source>
</evidence>
<proteinExistence type="predicted"/>
<dbReference type="AlphaFoldDB" id="A0AB34XN33"/>
<dbReference type="Proteomes" id="UP000075394">
    <property type="component" value="Unassembled WGS sequence"/>
</dbReference>
<protein>
    <recommendedName>
        <fullName evidence="1">Anti-bacteriophage protein A/HamA C-terminal domain-containing protein</fullName>
    </recommendedName>
</protein>
<dbReference type="EMBL" id="LHZD01000014">
    <property type="protein sequence ID" value="KXV09574.1"/>
    <property type="molecule type" value="Genomic_DNA"/>
</dbReference>
<comment type="caution">
    <text evidence="2">The sequence shown here is derived from an EMBL/GenBank/DDBJ whole genome shotgun (WGS) entry which is preliminary data.</text>
</comment>
<dbReference type="InterPro" id="IPR014976">
    <property type="entry name" value="AbpA_HamA_C"/>
</dbReference>
<evidence type="ECO:0000259" key="1">
    <source>
        <dbReference type="Pfam" id="PF08878"/>
    </source>
</evidence>
<accession>A0AB34XN33</accession>